<feature type="region of interest" description="Disordered" evidence="1">
    <location>
        <begin position="1"/>
        <end position="26"/>
    </location>
</feature>
<dbReference type="GO" id="GO:0030687">
    <property type="term" value="C:preribosome, large subunit precursor"/>
    <property type="evidence" value="ECO:0007669"/>
    <property type="project" value="TreeGrafter"/>
</dbReference>
<organism evidence="3 4">
    <name type="scientific">Drechmeria coniospora</name>
    <name type="common">Nematophagous fungus</name>
    <name type="synonym">Meria coniospora</name>
    <dbReference type="NCBI Taxonomy" id="98403"/>
    <lineage>
        <taxon>Eukaryota</taxon>
        <taxon>Fungi</taxon>
        <taxon>Dikarya</taxon>
        <taxon>Ascomycota</taxon>
        <taxon>Pezizomycotina</taxon>
        <taxon>Sordariomycetes</taxon>
        <taxon>Hypocreomycetidae</taxon>
        <taxon>Hypocreales</taxon>
        <taxon>Ophiocordycipitaceae</taxon>
        <taxon>Drechmeria</taxon>
    </lineage>
</organism>
<dbReference type="Pfam" id="PF10338">
    <property type="entry name" value="YBL028C_N"/>
    <property type="match status" value="1"/>
</dbReference>
<dbReference type="PANTHER" id="PTHR28219">
    <property type="entry name" value="UPF0642 PROTEIN YBL028C"/>
    <property type="match status" value="1"/>
</dbReference>
<sequence>MAKSSRSSTKKANNRRKAESVFGPAELARNERLSAKLLELAKQPRPEPADINMDGSHGDATIDGDDGDADADDDANVMELDGKKPFKTQTKKMRVAKRNQKKSKIVFPRYSDRVSKTKRSSRTTTRE</sequence>
<dbReference type="RefSeq" id="XP_040661235.1">
    <property type="nucleotide sequence ID" value="XM_040800352.1"/>
</dbReference>
<reference evidence="3 4" key="1">
    <citation type="journal article" date="2016" name="Sci. Rep.">
        <title>Insights into Adaptations to a Near-Obligate Nematode Endoparasitic Lifestyle from the Finished Genome of Drechmeria coniospora.</title>
        <authorList>
            <person name="Zhang L."/>
            <person name="Zhou Z."/>
            <person name="Guo Q."/>
            <person name="Fokkens L."/>
            <person name="Miskei M."/>
            <person name="Pocsi I."/>
            <person name="Zhang W."/>
            <person name="Chen M."/>
            <person name="Wang L."/>
            <person name="Sun Y."/>
            <person name="Donzelli B.G."/>
            <person name="Gibson D.M."/>
            <person name="Nelson D.R."/>
            <person name="Luo J.G."/>
            <person name="Rep M."/>
            <person name="Liu H."/>
            <person name="Yang S."/>
            <person name="Wang J."/>
            <person name="Krasnoff S.B."/>
            <person name="Xu Y."/>
            <person name="Molnar I."/>
            <person name="Lin M."/>
        </authorList>
    </citation>
    <scope>NUCLEOTIDE SEQUENCE [LARGE SCALE GENOMIC DNA]</scope>
    <source>
        <strain evidence="3 4">ARSEF 6962</strain>
    </source>
</reference>
<dbReference type="Proteomes" id="UP000076580">
    <property type="component" value="Chromosome 01"/>
</dbReference>
<gene>
    <name evidence="3" type="ORF">DCS_03027</name>
</gene>
<evidence type="ECO:0000313" key="4">
    <source>
        <dbReference type="Proteomes" id="UP000076580"/>
    </source>
</evidence>
<feature type="domain" description="DUF2423" evidence="2">
    <location>
        <begin position="1"/>
        <end position="44"/>
    </location>
</feature>
<dbReference type="GeneID" id="63715670"/>
<comment type="caution">
    <text evidence="3">The sequence shown here is derived from an EMBL/GenBank/DDBJ whole genome shotgun (WGS) entry which is preliminary data.</text>
</comment>
<evidence type="ECO:0000259" key="2">
    <source>
        <dbReference type="Pfam" id="PF10338"/>
    </source>
</evidence>
<dbReference type="AlphaFoldDB" id="A0A151GXX2"/>
<feature type="compositionally biased region" description="Basic residues" evidence="1">
    <location>
        <begin position="85"/>
        <end position="104"/>
    </location>
</feature>
<proteinExistence type="predicted"/>
<keyword evidence="4" id="KW-1185">Reference proteome</keyword>
<dbReference type="InterPro" id="IPR019434">
    <property type="entry name" value="DUF2423"/>
</dbReference>
<dbReference type="EMBL" id="LAYC01000001">
    <property type="protein sequence ID" value="KYK61883.1"/>
    <property type="molecule type" value="Genomic_DNA"/>
</dbReference>
<dbReference type="PANTHER" id="PTHR28219:SF1">
    <property type="entry name" value="UPF0642 PROTEIN YBL028C"/>
    <property type="match status" value="1"/>
</dbReference>
<protein>
    <recommendedName>
        <fullName evidence="2">DUF2423 domain-containing protein</fullName>
    </recommendedName>
</protein>
<accession>A0A151GXX2</accession>
<evidence type="ECO:0000313" key="3">
    <source>
        <dbReference type="EMBL" id="KYK61883.1"/>
    </source>
</evidence>
<feature type="compositionally biased region" description="Acidic residues" evidence="1">
    <location>
        <begin position="62"/>
        <end position="76"/>
    </location>
</feature>
<feature type="region of interest" description="Disordered" evidence="1">
    <location>
        <begin position="41"/>
        <end position="127"/>
    </location>
</feature>
<dbReference type="InParanoid" id="A0A151GXX2"/>
<name>A0A151GXX2_DRECN</name>
<evidence type="ECO:0000256" key="1">
    <source>
        <dbReference type="SAM" id="MobiDB-lite"/>
    </source>
</evidence>